<dbReference type="Pfam" id="PF03479">
    <property type="entry name" value="PCC"/>
    <property type="match status" value="1"/>
</dbReference>
<dbReference type="PROSITE" id="PS51742">
    <property type="entry name" value="PPC"/>
    <property type="match status" value="1"/>
</dbReference>
<dbReference type="SMART" id="SM00384">
    <property type="entry name" value="AT_hook"/>
    <property type="match status" value="2"/>
</dbReference>
<dbReference type="PANTHER" id="PTHR31500">
    <property type="entry name" value="AT-HOOK MOTIF NUCLEAR-LOCALIZED PROTEIN 9"/>
    <property type="match status" value="1"/>
</dbReference>
<feature type="domain" description="PPC" evidence="8">
    <location>
        <begin position="187"/>
        <end position="325"/>
    </location>
</feature>
<proteinExistence type="predicted"/>
<comment type="caution">
    <text evidence="9">The sequence shown here is derived from an EMBL/GenBank/DDBJ whole genome shotgun (WGS) entry which is preliminary data.</text>
</comment>
<feature type="compositionally biased region" description="Basic residues" evidence="7">
    <location>
        <begin position="116"/>
        <end position="125"/>
    </location>
</feature>
<keyword evidence="3 6" id="KW-0238">DNA-binding</keyword>
<feature type="compositionally biased region" description="Low complexity" evidence="7">
    <location>
        <begin position="103"/>
        <end position="114"/>
    </location>
</feature>
<comment type="subcellular location">
    <subcellularLocation>
        <location evidence="6">Nucleus</location>
    </subcellularLocation>
</comment>
<dbReference type="PANTHER" id="PTHR31500:SF51">
    <property type="entry name" value="AT-HOOK MOTIF NUCLEAR-LOCALIZED PROTEIN 8"/>
    <property type="match status" value="1"/>
</dbReference>
<evidence type="ECO:0000256" key="3">
    <source>
        <dbReference type="ARBA" id="ARBA00023125"/>
    </source>
</evidence>
<feature type="compositionally biased region" description="Basic residues" evidence="7">
    <location>
        <begin position="166"/>
        <end position="176"/>
    </location>
</feature>
<dbReference type="STRING" id="57577.A0A2K3NH71"/>
<comment type="function">
    <text evidence="1 6">Transcription factor that specifically binds AT-rich DNA sequences related to the nuclear matrix attachment regions (MARs).</text>
</comment>
<feature type="compositionally biased region" description="Basic and acidic residues" evidence="7">
    <location>
        <begin position="1"/>
        <end position="12"/>
    </location>
</feature>
<dbReference type="GO" id="GO:0003680">
    <property type="term" value="F:minor groove of adenine-thymine-rich DNA binding"/>
    <property type="evidence" value="ECO:0007669"/>
    <property type="project" value="UniProtKB-UniRule"/>
</dbReference>
<dbReference type="AlphaFoldDB" id="A0A2K3NH71"/>
<dbReference type="Gene3D" id="3.30.1330.80">
    <property type="entry name" value="Hypothetical protein, similar to alpha- acetolactate decarboxylase, domain 2"/>
    <property type="match status" value="1"/>
</dbReference>
<dbReference type="InterPro" id="IPR017956">
    <property type="entry name" value="AT_hook_DNA-bd_motif"/>
</dbReference>
<sequence>MESREANNEHETQQQPRPPPLQHQFPRNLQTATMVLVGPNLFTNSTVPTTMMTPVTAQFPPFNMNIHPSPRENFNNNINDIVTVPQTAPSTTLMPCMTVAGGSSSVFPSASDSSSAKRKRGRPRKYFGDGEVDSGSGSGQAQAAVVAPPPATATAVTSPDSSAKSARGRGRPRGSFKQKNVIGGLAGTCFTPYVIIVNPGEDIVAKLTAACRGGPNSEICIFSAHGLVSTVALHHLEKIATYEGTFEIVSLSGTLASENNNGGKRMGSWKVSLCGGRDARIWGGVVANKLIAASSVKVILGSFTVDGKKASSSNWNSGPSSAPSSQFAAFGTPTGAMSQGHSCDESSGDNDDNPFIHGPSGVYNNAEQPIPNLAGYQQMWARHTQQ</sequence>
<reference evidence="9 10" key="2">
    <citation type="journal article" date="2017" name="Front. Plant Sci.">
        <title>Gene Classification and Mining of Molecular Markers Useful in Red Clover (Trifolium pratense) Breeding.</title>
        <authorList>
            <person name="Istvanek J."/>
            <person name="Dluhosova J."/>
            <person name="Dluhos P."/>
            <person name="Patkova L."/>
            <person name="Nedelnik J."/>
            <person name="Repkova J."/>
        </authorList>
    </citation>
    <scope>NUCLEOTIDE SEQUENCE [LARGE SCALE GENOMIC DNA]</scope>
    <source>
        <strain evidence="10">cv. Tatra</strain>
        <tissue evidence="9">Young leaves</tissue>
    </source>
</reference>
<feature type="region of interest" description="Disordered" evidence="7">
    <location>
        <begin position="310"/>
        <end position="361"/>
    </location>
</feature>
<keyword evidence="5 6" id="KW-0539">Nucleus</keyword>
<accession>A0A2K3NH71</accession>
<evidence type="ECO:0000256" key="2">
    <source>
        <dbReference type="ARBA" id="ARBA00023015"/>
    </source>
</evidence>
<feature type="region of interest" description="Disordered" evidence="7">
    <location>
        <begin position="1"/>
        <end position="25"/>
    </location>
</feature>
<dbReference type="SUPFAM" id="SSF117856">
    <property type="entry name" value="AF0104/ALDC/Ptd012-like"/>
    <property type="match status" value="1"/>
</dbReference>
<keyword evidence="2 6" id="KW-0805">Transcription regulation</keyword>
<name>A0A2K3NH71_TRIPR</name>
<evidence type="ECO:0000256" key="7">
    <source>
        <dbReference type="SAM" id="MobiDB-lite"/>
    </source>
</evidence>
<evidence type="ECO:0000256" key="1">
    <source>
        <dbReference type="ARBA" id="ARBA00003687"/>
    </source>
</evidence>
<evidence type="ECO:0000313" key="9">
    <source>
        <dbReference type="EMBL" id="PNY02367.1"/>
    </source>
</evidence>
<dbReference type="Pfam" id="PF02178">
    <property type="entry name" value="AT_hook"/>
    <property type="match status" value="2"/>
</dbReference>
<organism evidence="9 10">
    <name type="scientific">Trifolium pratense</name>
    <name type="common">Red clover</name>
    <dbReference type="NCBI Taxonomy" id="57577"/>
    <lineage>
        <taxon>Eukaryota</taxon>
        <taxon>Viridiplantae</taxon>
        <taxon>Streptophyta</taxon>
        <taxon>Embryophyta</taxon>
        <taxon>Tracheophyta</taxon>
        <taxon>Spermatophyta</taxon>
        <taxon>Magnoliopsida</taxon>
        <taxon>eudicotyledons</taxon>
        <taxon>Gunneridae</taxon>
        <taxon>Pentapetalae</taxon>
        <taxon>rosids</taxon>
        <taxon>fabids</taxon>
        <taxon>Fabales</taxon>
        <taxon>Fabaceae</taxon>
        <taxon>Papilionoideae</taxon>
        <taxon>50 kb inversion clade</taxon>
        <taxon>NPAAA clade</taxon>
        <taxon>Hologalegina</taxon>
        <taxon>IRL clade</taxon>
        <taxon>Trifolieae</taxon>
        <taxon>Trifolium</taxon>
    </lineage>
</organism>
<feature type="region of interest" description="Disordered" evidence="7">
    <location>
        <begin position="103"/>
        <end position="177"/>
    </location>
</feature>
<dbReference type="ExpressionAtlas" id="A0A2K3NH71">
    <property type="expression patterns" value="baseline"/>
</dbReference>
<gene>
    <name evidence="9" type="ORF">L195_g025674</name>
</gene>
<dbReference type="Proteomes" id="UP000236291">
    <property type="component" value="Unassembled WGS sequence"/>
</dbReference>
<evidence type="ECO:0000256" key="4">
    <source>
        <dbReference type="ARBA" id="ARBA00023163"/>
    </source>
</evidence>
<evidence type="ECO:0000313" key="10">
    <source>
        <dbReference type="Proteomes" id="UP000236291"/>
    </source>
</evidence>
<feature type="compositionally biased region" description="Low complexity" evidence="7">
    <location>
        <begin position="139"/>
        <end position="163"/>
    </location>
</feature>
<evidence type="ECO:0000259" key="8">
    <source>
        <dbReference type="PROSITE" id="PS51742"/>
    </source>
</evidence>
<dbReference type="OrthoDB" id="1430458at2759"/>
<protein>
    <recommendedName>
        <fullName evidence="6">AT-hook motif nuclear-localized protein</fullName>
    </recommendedName>
</protein>
<comment type="domain">
    <text evidence="6">The PPC domain mediates interactions between AHL proteins.</text>
</comment>
<reference evidence="9 10" key="1">
    <citation type="journal article" date="2014" name="Am. J. Bot.">
        <title>Genome assembly and annotation for red clover (Trifolium pratense; Fabaceae).</title>
        <authorList>
            <person name="Istvanek J."/>
            <person name="Jaros M."/>
            <person name="Krenek A."/>
            <person name="Repkova J."/>
        </authorList>
    </citation>
    <scope>NUCLEOTIDE SEQUENCE [LARGE SCALE GENOMIC DNA]</scope>
    <source>
        <strain evidence="10">cv. Tatra</strain>
        <tissue evidence="9">Young leaves</tissue>
    </source>
</reference>
<feature type="compositionally biased region" description="Low complexity" evidence="7">
    <location>
        <begin position="310"/>
        <end position="331"/>
    </location>
</feature>
<dbReference type="InterPro" id="IPR039605">
    <property type="entry name" value="AHL"/>
</dbReference>
<dbReference type="CDD" id="cd11378">
    <property type="entry name" value="DUF296"/>
    <property type="match status" value="1"/>
</dbReference>
<dbReference type="EMBL" id="ASHM01021259">
    <property type="protein sequence ID" value="PNY02367.1"/>
    <property type="molecule type" value="Genomic_DNA"/>
</dbReference>
<dbReference type="InterPro" id="IPR005175">
    <property type="entry name" value="PPC_dom"/>
</dbReference>
<keyword evidence="4 6" id="KW-0804">Transcription</keyword>
<dbReference type="GO" id="GO:0005634">
    <property type="term" value="C:nucleus"/>
    <property type="evidence" value="ECO:0007669"/>
    <property type="project" value="UniProtKB-SubCell"/>
</dbReference>
<evidence type="ECO:0000256" key="5">
    <source>
        <dbReference type="ARBA" id="ARBA00023242"/>
    </source>
</evidence>
<evidence type="ECO:0000256" key="6">
    <source>
        <dbReference type="RuleBase" id="RU367031"/>
    </source>
</evidence>